<evidence type="ECO:0000256" key="4">
    <source>
        <dbReference type="ARBA" id="ARBA00023004"/>
    </source>
</evidence>
<feature type="region of interest" description="Disordered" evidence="6">
    <location>
        <begin position="422"/>
        <end position="450"/>
    </location>
</feature>
<dbReference type="GO" id="GO:0046872">
    <property type="term" value="F:metal ion binding"/>
    <property type="evidence" value="ECO:0007669"/>
    <property type="project" value="UniProtKB-KW"/>
</dbReference>
<proteinExistence type="inferred from homology"/>
<keyword evidence="10" id="KW-1185">Reference proteome</keyword>
<keyword evidence="3" id="KW-0560">Oxidoreductase</keyword>
<dbReference type="InterPro" id="IPR004508">
    <property type="entry name" value="Thioredoxin-indep_APS_Rdtase"/>
</dbReference>
<dbReference type="InterPro" id="IPR004511">
    <property type="entry name" value="PAPS/APS_Rdtase"/>
</dbReference>
<feature type="transmembrane region" description="Helical" evidence="7">
    <location>
        <begin position="341"/>
        <end position="368"/>
    </location>
</feature>
<dbReference type="InterPro" id="IPR002500">
    <property type="entry name" value="PAPS_reduct_dom"/>
</dbReference>
<dbReference type="Proteomes" id="UP001152561">
    <property type="component" value="Unassembled WGS sequence"/>
</dbReference>
<comment type="cofactor">
    <cofactor evidence="1">
        <name>[4Fe-4S] cluster</name>
        <dbReference type="ChEBI" id="CHEBI:49883"/>
    </cofactor>
</comment>
<dbReference type="SUPFAM" id="SSF52833">
    <property type="entry name" value="Thioredoxin-like"/>
    <property type="match status" value="1"/>
</dbReference>
<dbReference type="PANTHER" id="PTHR46482:SF9">
    <property type="entry name" value="5'-ADENYLYLSULFATE REDUCTASE 1, CHLOROPLASTIC"/>
    <property type="match status" value="1"/>
</dbReference>
<dbReference type="HAMAP" id="MF_00063">
    <property type="entry name" value="CysH"/>
    <property type="match status" value="1"/>
</dbReference>
<evidence type="ECO:0000256" key="3">
    <source>
        <dbReference type="ARBA" id="ARBA00023002"/>
    </source>
</evidence>
<dbReference type="AlphaFoldDB" id="A0A9Q1MSR0"/>
<reference evidence="10" key="1">
    <citation type="journal article" date="2023" name="Proc. Natl. Acad. Sci. U.S.A.">
        <title>Genomic and structural basis for evolution of tropane alkaloid biosynthesis.</title>
        <authorList>
            <person name="Wanga Y.-J."/>
            <person name="Taina T."/>
            <person name="Yua J.-Y."/>
            <person name="Lia J."/>
            <person name="Xua B."/>
            <person name="Chenc J."/>
            <person name="D'Auriad J.C."/>
            <person name="Huanga J.-P."/>
            <person name="Huanga S.-X."/>
        </authorList>
    </citation>
    <scope>NUCLEOTIDE SEQUENCE [LARGE SCALE GENOMIC DNA]</scope>
    <source>
        <strain evidence="10">cv. KIB-2019</strain>
    </source>
</reference>
<keyword evidence="7" id="KW-0472">Membrane</keyword>
<name>A0A9Q1MSR0_9SOLA</name>
<evidence type="ECO:0000256" key="5">
    <source>
        <dbReference type="ARBA" id="ARBA00023014"/>
    </source>
</evidence>
<gene>
    <name evidence="9" type="ORF">K7X08_020025</name>
</gene>
<comment type="caution">
    <text evidence="9">The sequence shown here is derived from an EMBL/GenBank/DDBJ whole genome shotgun (WGS) entry which is preliminary data.</text>
</comment>
<dbReference type="Pfam" id="PF01507">
    <property type="entry name" value="PAPS_reduct"/>
    <property type="match status" value="1"/>
</dbReference>
<dbReference type="OrthoDB" id="7869097at2759"/>
<evidence type="ECO:0000256" key="6">
    <source>
        <dbReference type="SAM" id="MobiDB-lite"/>
    </source>
</evidence>
<dbReference type="SUPFAM" id="SSF52402">
    <property type="entry name" value="Adenine nucleotide alpha hydrolases-like"/>
    <property type="match status" value="1"/>
</dbReference>
<dbReference type="InterPro" id="IPR036249">
    <property type="entry name" value="Thioredoxin-like_sf"/>
</dbReference>
<evidence type="ECO:0000313" key="9">
    <source>
        <dbReference type="EMBL" id="KAJ8567817.1"/>
    </source>
</evidence>
<evidence type="ECO:0000259" key="8">
    <source>
        <dbReference type="Pfam" id="PF01507"/>
    </source>
</evidence>
<dbReference type="EMBL" id="JAJAGQ010000003">
    <property type="protein sequence ID" value="KAJ8567817.1"/>
    <property type="molecule type" value="Genomic_DNA"/>
</dbReference>
<dbReference type="PANTHER" id="PTHR46482">
    <property type="entry name" value="5'-ADENYLYLSULFATE REDUCTASE 3, CHLOROPLASTIC"/>
    <property type="match status" value="1"/>
</dbReference>
<dbReference type="CDD" id="cd23945">
    <property type="entry name" value="PAPS_reductase"/>
    <property type="match status" value="1"/>
</dbReference>
<sequence>MGITQPMDRPQIPWKQVNFTRRRWTMKPLVPLAATVISPEVEEEAEAEDYEKMAKELNDSPLEIMDKALEKFGNDIAIAFSGAEDVALLEYARLTGRPFRVFSLDTGRLNPETYQLFDAVEKHYGIRIEYMLPDADEVQALVRNKGLFSFYEDVHQECCRIRKVRPLRRALKGLRAWITGQRKDQSPGTRSEIPVVQVDPTFKGLVGGAGSLVKWNPVANVDGKDIWSFLRTMNVPVNSLHSQGYISIGCEPCTQAVLPGQHEREGKWWWEDAKAKECGLHKGNIKDESVNGNGNGAVHANGVIHANGAAVADIFDTKDIVSLSRPGIKNLLKLGNRRKPWLVILYAPWCHFCQIIFLFLVVSAILVVSTNARSLKFEAKSGDENINSYYPPPRPPAFSGRIGSSNNIGGLHGRGGFGDYPFGNSNANNDESVPIGSGKVEVSDGALGRD</sequence>
<organism evidence="9 10">
    <name type="scientific">Anisodus acutangulus</name>
    <dbReference type="NCBI Taxonomy" id="402998"/>
    <lineage>
        <taxon>Eukaryota</taxon>
        <taxon>Viridiplantae</taxon>
        <taxon>Streptophyta</taxon>
        <taxon>Embryophyta</taxon>
        <taxon>Tracheophyta</taxon>
        <taxon>Spermatophyta</taxon>
        <taxon>Magnoliopsida</taxon>
        <taxon>eudicotyledons</taxon>
        <taxon>Gunneridae</taxon>
        <taxon>Pentapetalae</taxon>
        <taxon>asterids</taxon>
        <taxon>lamiids</taxon>
        <taxon>Solanales</taxon>
        <taxon>Solanaceae</taxon>
        <taxon>Solanoideae</taxon>
        <taxon>Hyoscyameae</taxon>
        <taxon>Anisodus</taxon>
    </lineage>
</organism>
<dbReference type="InterPro" id="IPR014729">
    <property type="entry name" value="Rossmann-like_a/b/a_fold"/>
</dbReference>
<dbReference type="GO" id="GO:0051536">
    <property type="term" value="F:iron-sulfur cluster binding"/>
    <property type="evidence" value="ECO:0007669"/>
    <property type="project" value="UniProtKB-KW"/>
</dbReference>
<dbReference type="GO" id="GO:0004604">
    <property type="term" value="F:phosphoadenylyl-sulfate reductase (thioredoxin) activity"/>
    <property type="evidence" value="ECO:0007669"/>
    <property type="project" value="InterPro"/>
</dbReference>
<evidence type="ECO:0000256" key="2">
    <source>
        <dbReference type="ARBA" id="ARBA00022723"/>
    </source>
</evidence>
<feature type="domain" description="Phosphoadenosine phosphosulphate reductase" evidence="8">
    <location>
        <begin position="76"/>
        <end position="256"/>
    </location>
</feature>
<dbReference type="NCBIfam" id="NF002537">
    <property type="entry name" value="PRK02090.1"/>
    <property type="match status" value="1"/>
</dbReference>
<accession>A0A9Q1MSR0</accession>
<evidence type="ECO:0000256" key="7">
    <source>
        <dbReference type="SAM" id="Phobius"/>
    </source>
</evidence>
<dbReference type="Gene3D" id="3.40.50.620">
    <property type="entry name" value="HUPs"/>
    <property type="match status" value="1"/>
</dbReference>
<keyword evidence="5" id="KW-0411">Iron-sulfur</keyword>
<evidence type="ECO:0000313" key="10">
    <source>
        <dbReference type="Proteomes" id="UP001152561"/>
    </source>
</evidence>
<keyword evidence="7" id="KW-0812">Transmembrane</keyword>
<keyword evidence="2" id="KW-0479">Metal-binding</keyword>
<evidence type="ECO:0000256" key="1">
    <source>
        <dbReference type="ARBA" id="ARBA00001966"/>
    </source>
</evidence>
<dbReference type="NCBIfam" id="TIGR00424">
    <property type="entry name" value="APS_reduc"/>
    <property type="match status" value="1"/>
</dbReference>
<keyword evidence="4" id="KW-0408">Iron</keyword>
<keyword evidence="7" id="KW-1133">Transmembrane helix</keyword>
<protein>
    <recommendedName>
        <fullName evidence="8">Phosphoadenosine phosphosulphate reductase domain-containing protein</fullName>
    </recommendedName>
</protein>
<dbReference type="GO" id="GO:0019379">
    <property type="term" value="P:sulfate assimilation, phosphoadenylyl sulfate reduction by phosphoadenylyl-sulfate reductase (thioredoxin)"/>
    <property type="evidence" value="ECO:0007669"/>
    <property type="project" value="InterPro"/>
</dbReference>